<dbReference type="GO" id="GO:0008422">
    <property type="term" value="F:beta-glucosidase activity"/>
    <property type="evidence" value="ECO:0007669"/>
    <property type="project" value="TreeGrafter"/>
</dbReference>
<dbReference type="AlphaFoldDB" id="A0A9W7DUV0"/>
<evidence type="ECO:0000256" key="1">
    <source>
        <dbReference type="ARBA" id="ARBA00010838"/>
    </source>
</evidence>
<evidence type="ECO:0000256" key="8">
    <source>
        <dbReference type="SAM" id="MobiDB-lite"/>
    </source>
</evidence>
<gene>
    <name evidence="9" type="ORF">TrRE_jg5564</name>
</gene>
<dbReference type="PANTHER" id="PTHR10353">
    <property type="entry name" value="GLYCOSYL HYDROLASE"/>
    <property type="match status" value="1"/>
</dbReference>
<evidence type="ECO:0000256" key="6">
    <source>
        <dbReference type="RuleBase" id="RU003690"/>
    </source>
</evidence>
<dbReference type="PRINTS" id="PR00131">
    <property type="entry name" value="GLHYDRLASE1"/>
</dbReference>
<evidence type="ECO:0000313" key="9">
    <source>
        <dbReference type="EMBL" id="GMH55787.1"/>
    </source>
</evidence>
<dbReference type="Proteomes" id="UP001165082">
    <property type="component" value="Unassembled WGS sequence"/>
</dbReference>
<evidence type="ECO:0000256" key="3">
    <source>
        <dbReference type="ARBA" id="ARBA00022801"/>
    </source>
</evidence>
<dbReference type="InterPro" id="IPR001360">
    <property type="entry name" value="Glyco_hydro_1"/>
</dbReference>
<dbReference type="InterPro" id="IPR018120">
    <property type="entry name" value="Glyco_hydro_1_AS"/>
</dbReference>
<reference evidence="9" key="1">
    <citation type="submission" date="2022-07" db="EMBL/GenBank/DDBJ databases">
        <title>Genome analysis of Parmales, a sister group of diatoms, reveals the evolutionary specialization of diatoms from phago-mixotrophs to photoautotrophs.</title>
        <authorList>
            <person name="Ban H."/>
            <person name="Sato S."/>
            <person name="Yoshikawa S."/>
            <person name="Kazumasa Y."/>
            <person name="Nakamura Y."/>
            <person name="Ichinomiya M."/>
            <person name="Saitoh K."/>
            <person name="Sato N."/>
            <person name="Blanc-Mathieu R."/>
            <person name="Endo H."/>
            <person name="Kuwata A."/>
            <person name="Ogata H."/>
        </authorList>
    </citation>
    <scope>NUCLEOTIDE SEQUENCE</scope>
</reference>
<sequence length="533" mass="60120">MAKGKSKKVKAVPKKATKSSSKVVLKSTKAKGTKKLAKNSFPEDFDWGCATASYQIEGAHDEDGKGKSIWDVFAHTPGTIVNGDNGDVVCDHYHKMEEDVKLMSDLGFKNYRFSLSWPRMFPTGDVKNVNEKGVDFYNRLIDELVKYGIRPLCTLYHWDLPQALQDKYGGMLSREFVNDFKAYSEKCFEFFGDRVKDWITFNEPSCICVLGFGLGMHAPGKADNPGEDVYLSSHHLLLAHAHSVDVYRKKFKKTQRGVIGITLNSEWWEPASDSAADRQAALRGMNFTLDIYAQPIWGDGEYPKSIRDAAGTRLPRFSLKEKKLLQGSSDFFGLNHYSTRIGGAPKLSIALQTLPREIKTLTSGMGSYGRVLNAIKPMINPFQPSYFKDMDIVSYPDPPGTEYTTMGWAVAPYGFRKLLNYIQKLYKPPGGIIVTENGLATNEPSPESAKADTNTTRIPFFKAYLEEMRKAIVEDGADVRGYYAWSFMDNFEWSFGNDKRFGLVRVDYETLERTPKPIAHWFTKLMAKNAIPK</sequence>
<dbReference type="GO" id="GO:0005975">
    <property type="term" value="P:carbohydrate metabolic process"/>
    <property type="evidence" value="ECO:0007669"/>
    <property type="project" value="InterPro"/>
</dbReference>
<evidence type="ECO:0000256" key="2">
    <source>
        <dbReference type="ARBA" id="ARBA00012744"/>
    </source>
</evidence>
<feature type="region of interest" description="Disordered" evidence="8">
    <location>
        <begin position="1"/>
        <end position="24"/>
    </location>
</feature>
<evidence type="ECO:0000313" key="10">
    <source>
        <dbReference type="Proteomes" id="UP001165082"/>
    </source>
</evidence>
<dbReference type="Gene3D" id="3.20.20.80">
    <property type="entry name" value="Glycosidases"/>
    <property type="match status" value="1"/>
</dbReference>
<proteinExistence type="inferred from homology"/>
<accession>A0A9W7DUV0</accession>
<comment type="caution">
    <text evidence="9">The sequence shown here is derived from an EMBL/GenBank/DDBJ whole genome shotgun (WGS) entry which is preliminary data.</text>
</comment>
<feature type="compositionally biased region" description="Basic residues" evidence="8">
    <location>
        <begin position="1"/>
        <end position="17"/>
    </location>
</feature>
<dbReference type="PANTHER" id="PTHR10353:SF36">
    <property type="entry name" value="LP05116P"/>
    <property type="match status" value="1"/>
</dbReference>
<comment type="similarity">
    <text evidence="1 6">Belongs to the glycosyl hydrolase 1 family.</text>
</comment>
<dbReference type="PROSITE" id="PS00572">
    <property type="entry name" value="GLYCOSYL_HYDROL_F1_1"/>
    <property type="match status" value="1"/>
</dbReference>
<protein>
    <recommendedName>
        <fullName evidence="2">beta-glucosidase</fullName>
        <ecNumber evidence="2">3.2.1.21</ecNumber>
    </recommendedName>
</protein>
<feature type="active site" description="Nucleophile" evidence="5">
    <location>
        <position position="436"/>
    </location>
</feature>
<dbReference type="SUPFAM" id="SSF51445">
    <property type="entry name" value="(Trans)glycosidases"/>
    <property type="match status" value="1"/>
</dbReference>
<evidence type="ECO:0000256" key="7">
    <source>
        <dbReference type="RuleBase" id="RU004468"/>
    </source>
</evidence>
<name>A0A9W7DUV0_9STRA</name>
<dbReference type="InterPro" id="IPR017853">
    <property type="entry name" value="GH"/>
</dbReference>
<dbReference type="EMBL" id="BRXZ01002157">
    <property type="protein sequence ID" value="GMH55787.1"/>
    <property type="molecule type" value="Genomic_DNA"/>
</dbReference>
<organism evidence="9 10">
    <name type="scientific">Triparma retinervis</name>
    <dbReference type="NCBI Taxonomy" id="2557542"/>
    <lineage>
        <taxon>Eukaryota</taxon>
        <taxon>Sar</taxon>
        <taxon>Stramenopiles</taxon>
        <taxon>Ochrophyta</taxon>
        <taxon>Bolidophyceae</taxon>
        <taxon>Parmales</taxon>
        <taxon>Triparmaceae</taxon>
        <taxon>Triparma</taxon>
    </lineage>
</organism>
<keyword evidence="10" id="KW-1185">Reference proteome</keyword>
<keyword evidence="3 7" id="KW-0378">Hydrolase</keyword>
<keyword evidence="4 7" id="KW-0326">Glycosidase</keyword>
<evidence type="ECO:0000256" key="5">
    <source>
        <dbReference type="PROSITE-ProRule" id="PRU10055"/>
    </source>
</evidence>
<dbReference type="EC" id="3.2.1.21" evidence="2"/>
<dbReference type="PROSITE" id="PS00653">
    <property type="entry name" value="GLYCOSYL_HYDROL_F1_2"/>
    <property type="match status" value="1"/>
</dbReference>
<dbReference type="Pfam" id="PF00232">
    <property type="entry name" value="Glyco_hydro_1"/>
    <property type="match status" value="1"/>
</dbReference>
<dbReference type="InterPro" id="IPR033132">
    <property type="entry name" value="GH_1_N_CS"/>
</dbReference>
<dbReference type="OrthoDB" id="65569at2759"/>
<evidence type="ECO:0000256" key="4">
    <source>
        <dbReference type="ARBA" id="ARBA00023295"/>
    </source>
</evidence>